<dbReference type="Pfam" id="PF13240">
    <property type="entry name" value="Zn_Ribbon_1"/>
    <property type="match status" value="1"/>
</dbReference>
<dbReference type="Gene3D" id="3.40.50.1460">
    <property type="match status" value="1"/>
</dbReference>
<sequence length="584" mass="64317">YCSECGHKIEEDSMRFCPECGTRLDEQTARPEKRPADEGGGSSAKAAPIHAYGLIFTNVSLLARKFRCAPDTVAGLLDTFIEYRKFSGICYRLVDAGNYSFSRSGLFSRNRTASLDSSSPVEDYLEILMDVHEKEEKKGGAVSEYLFIIGGADIIPMPRIRHYFAENSSDKTIDTDLLYAYPYNSEMVSALEDMEAFGYDQMFHVGRLPLGQDAVIEDLAGYLQRVLDCSGTISIGQSYGQCDPNWKDVSATVASPLIGGGCMRDFDGRLDEEYYYNKMILSPMITRDTVGQVLHTGADLYYFNLHGGEGAESRGYFGVSTPQQGGELYSAILPEHLMALENRNIVISEACYGGKFIGLDKRRSMLLASLFTNTLSFVGSSRIAYGSVDTADASGESQLFAADIIAYMFMLSAMNGYDAGQSMFMARSALLRNGGWGDVYTALTITEFNLYGDPALLMFSPSGGGKASFKTAGKAPLAPKGSKKDICRIEKIGGENRTGPILRQVRSAVDANIMDMHDKIARYLYSNYSIEPRKPDNVFRLRYESGKEEILFNYKVSTGTGGMEMQYTVNAAPDGKIQKVFTTK</sequence>
<evidence type="ECO:0000259" key="1">
    <source>
        <dbReference type="Pfam" id="PF01364"/>
    </source>
</evidence>
<evidence type="ECO:0000313" key="3">
    <source>
        <dbReference type="EMBL" id="MBO8464779.1"/>
    </source>
</evidence>
<reference evidence="3" key="1">
    <citation type="submission" date="2020-10" db="EMBL/GenBank/DDBJ databases">
        <authorList>
            <person name="Gilroy R."/>
        </authorList>
    </citation>
    <scope>NUCLEOTIDE SEQUENCE</scope>
    <source>
        <strain evidence="3">10037</strain>
    </source>
</reference>
<name>A0A9D9N967_9BACT</name>
<dbReference type="InterPro" id="IPR026870">
    <property type="entry name" value="Zinc_ribbon_dom"/>
</dbReference>
<evidence type="ECO:0000259" key="2">
    <source>
        <dbReference type="Pfam" id="PF13240"/>
    </source>
</evidence>
<accession>A0A9D9N967</accession>
<dbReference type="Proteomes" id="UP000823597">
    <property type="component" value="Unassembled WGS sequence"/>
</dbReference>
<feature type="domain" description="Zinc-ribbon" evidence="2">
    <location>
        <begin position="1"/>
        <end position="24"/>
    </location>
</feature>
<feature type="non-terminal residue" evidence="3">
    <location>
        <position position="1"/>
    </location>
</feature>
<reference evidence="3" key="2">
    <citation type="journal article" date="2021" name="PeerJ">
        <title>Extensive microbial diversity within the chicken gut microbiome revealed by metagenomics and culture.</title>
        <authorList>
            <person name="Gilroy R."/>
            <person name="Ravi A."/>
            <person name="Getino M."/>
            <person name="Pursley I."/>
            <person name="Horton D.L."/>
            <person name="Alikhan N.F."/>
            <person name="Baker D."/>
            <person name="Gharbi K."/>
            <person name="Hall N."/>
            <person name="Watson M."/>
            <person name="Adriaenssens E.M."/>
            <person name="Foster-Nyarko E."/>
            <person name="Jarju S."/>
            <person name="Secka A."/>
            <person name="Antonio M."/>
            <person name="Oren A."/>
            <person name="Chaudhuri R.R."/>
            <person name="La Ragione R."/>
            <person name="Hildebrand F."/>
            <person name="Pallen M.J."/>
        </authorList>
    </citation>
    <scope>NUCLEOTIDE SEQUENCE</scope>
    <source>
        <strain evidence="3">10037</strain>
    </source>
</reference>
<protein>
    <submittedName>
        <fullName evidence="3">Zinc ribbon domain-containing protein</fullName>
    </submittedName>
</protein>
<dbReference type="AlphaFoldDB" id="A0A9D9N967"/>
<organism evidence="3 4">
    <name type="scientific">Candidatus Merdivivens pullistercoris</name>
    <dbReference type="NCBI Taxonomy" id="2840873"/>
    <lineage>
        <taxon>Bacteria</taxon>
        <taxon>Pseudomonadati</taxon>
        <taxon>Bacteroidota</taxon>
        <taxon>Bacteroidia</taxon>
        <taxon>Bacteroidales</taxon>
        <taxon>Muribaculaceae</taxon>
        <taxon>Muribaculaceae incertae sedis</taxon>
        <taxon>Candidatus Merdivivens</taxon>
    </lineage>
</organism>
<dbReference type="EMBL" id="JADIME010000024">
    <property type="protein sequence ID" value="MBO8464779.1"/>
    <property type="molecule type" value="Genomic_DNA"/>
</dbReference>
<comment type="caution">
    <text evidence="3">The sequence shown here is derived from an EMBL/GenBank/DDBJ whole genome shotgun (WGS) entry which is preliminary data.</text>
</comment>
<dbReference type="Pfam" id="PF01364">
    <property type="entry name" value="Peptidase_C25"/>
    <property type="match status" value="1"/>
</dbReference>
<evidence type="ECO:0000313" key="4">
    <source>
        <dbReference type="Proteomes" id="UP000823597"/>
    </source>
</evidence>
<dbReference type="GO" id="GO:0006508">
    <property type="term" value="P:proteolysis"/>
    <property type="evidence" value="ECO:0007669"/>
    <property type="project" value="InterPro"/>
</dbReference>
<proteinExistence type="predicted"/>
<gene>
    <name evidence="3" type="ORF">IAB93_02125</name>
</gene>
<dbReference type="GO" id="GO:0008234">
    <property type="term" value="F:cysteine-type peptidase activity"/>
    <property type="evidence" value="ECO:0007669"/>
    <property type="project" value="InterPro"/>
</dbReference>
<dbReference type="InterPro" id="IPR001769">
    <property type="entry name" value="Gingipain"/>
</dbReference>
<feature type="domain" description="Gingipain" evidence="1">
    <location>
        <begin position="143"/>
        <end position="456"/>
    </location>
</feature>